<dbReference type="EMBL" id="BGPR01001906">
    <property type="protein sequence ID" value="GBM64073.1"/>
    <property type="molecule type" value="Genomic_DNA"/>
</dbReference>
<evidence type="ECO:0000313" key="2">
    <source>
        <dbReference type="Proteomes" id="UP000499080"/>
    </source>
</evidence>
<organism evidence="1 2">
    <name type="scientific">Araneus ventricosus</name>
    <name type="common">Orbweaver spider</name>
    <name type="synonym">Epeira ventricosa</name>
    <dbReference type="NCBI Taxonomy" id="182803"/>
    <lineage>
        <taxon>Eukaryota</taxon>
        <taxon>Metazoa</taxon>
        <taxon>Ecdysozoa</taxon>
        <taxon>Arthropoda</taxon>
        <taxon>Chelicerata</taxon>
        <taxon>Arachnida</taxon>
        <taxon>Araneae</taxon>
        <taxon>Araneomorphae</taxon>
        <taxon>Entelegynae</taxon>
        <taxon>Araneoidea</taxon>
        <taxon>Araneidae</taxon>
        <taxon>Araneus</taxon>
    </lineage>
</organism>
<name>A0A4Y2HFI8_ARAVE</name>
<feature type="non-terminal residue" evidence="1">
    <location>
        <position position="75"/>
    </location>
</feature>
<comment type="caution">
    <text evidence="1">The sequence shown here is derived from an EMBL/GenBank/DDBJ whole genome shotgun (WGS) entry which is preliminary data.</text>
</comment>
<gene>
    <name evidence="1" type="ORF">AVEN_98115_1</name>
</gene>
<accession>A0A4Y2HFI8</accession>
<sequence length="75" mass="8562">MIRCLTWTFDGDPKIMPPPNQQSNTIKTVLSNRSFLVVTCPWCSLCEYVIEIPGDPLPEISIQIYLSVAKFIYPE</sequence>
<protein>
    <submittedName>
        <fullName evidence="1">Uncharacterized protein</fullName>
    </submittedName>
</protein>
<dbReference type="Proteomes" id="UP000499080">
    <property type="component" value="Unassembled WGS sequence"/>
</dbReference>
<evidence type="ECO:0000313" key="1">
    <source>
        <dbReference type="EMBL" id="GBM64073.1"/>
    </source>
</evidence>
<keyword evidence="2" id="KW-1185">Reference proteome</keyword>
<reference evidence="1 2" key="1">
    <citation type="journal article" date="2019" name="Sci. Rep.">
        <title>Orb-weaving spider Araneus ventricosus genome elucidates the spidroin gene catalogue.</title>
        <authorList>
            <person name="Kono N."/>
            <person name="Nakamura H."/>
            <person name="Ohtoshi R."/>
            <person name="Moran D.A.P."/>
            <person name="Shinohara A."/>
            <person name="Yoshida Y."/>
            <person name="Fujiwara M."/>
            <person name="Mori M."/>
            <person name="Tomita M."/>
            <person name="Arakawa K."/>
        </authorList>
    </citation>
    <scope>NUCLEOTIDE SEQUENCE [LARGE SCALE GENOMIC DNA]</scope>
</reference>
<dbReference type="AlphaFoldDB" id="A0A4Y2HFI8"/>
<proteinExistence type="predicted"/>